<dbReference type="EMBL" id="CM044701">
    <property type="protein sequence ID" value="KAI5680832.1"/>
    <property type="molecule type" value="Genomic_DNA"/>
</dbReference>
<gene>
    <name evidence="1" type="ORF">M9H77_02059</name>
</gene>
<name>A0ACC0C7M1_CATRO</name>
<protein>
    <submittedName>
        <fullName evidence="1">Uncharacterized protein</fullName>
    </submittedName>
</protein>
<evidence type="ECO:0000313" key="2">
    <source>
        <dbReference type="Proteomes" id="UP001060085"/>
    </source>
</evidence>
<reference evidence="2" key="1">
    <citation type="journal article" date="2023" name="Nat. Plants">
        <title>Single-cell RNA sequencing provides a high-resolution roadmap for understanding the multicellular compartmentation of specialized metabolism.</title>
        <authorList>
            <person name="Sun S."/>
            <person name="Shen X."/>
            <person name="Li Y."/>
            <person name="Li Y."/>
            <person name="Wang S."/>
            <person name="Li R."/>
            <person name="Zhang H."/>
            <person name="Shen G."/>
            <person name="Guo B."/>
            <person name="Wei J."/>
            <person name="Xu J."/>
            <person name="St-Pierre B."/>
            <person name="Chen S."/>
            <person name="Sun C."/>
        </authorList>
    </citation>
    <scope>NUCLEOTIDE SEQUENCE [LARGE SCALE GENOMIC DNA]</scope>
</reference>
<dbReference type="Proteomes" id="UP001060085">
    <property type="component" value="Linkage Group LG01"/>
</dbReference>
<proteinExistence type="predicted"/>
<evidence type="ECO:0000313" key="1">
    <source>
        <dbReference type="EMBL" id="KAI5680832.1"/>
    </source>
</evidence>
<accession>A0ACC0C7M1</accession>
<organism evidence="1 2">
    <name type="scientific">Catharanthus roseus</name>
    <name type="common">Madagascar periwinkle</name>
    <name type="synonym">Vinca rosea</name>
    <dbReference type="NCBI Taxonomy" id="4058"/>
    <lineage>
        <taxon>Eukaryota</taxon>
        <taxon>Viridiplantae</taxon>
        <taxon>Streptophyta</taxon>
        <taxon>Embryophyta</taxon>
        <taxon>Tracheophyta</taxon>
        <taxon>Spermatophyta</taxon>
        <taxon>Magnoliopsida</taxon>
        <taxon>eudicotyledons</taxon>
        <taxon>Gunneridae</taxon>
        <taxon>Pentapetalae</taxon>
        <taxon>asterids</taxon>
        <taxon>lamiids</taxon>
        <taxon>Gentianales</taxon>
        <taxon>Apocynaceae</taxon>
        <taxon>Rauvolfioideae</taxon>
        <taxon>Vinceae</taxon>
        <taxon>Catharanthinae</taxon>
        <taxon>Catharanthus</taxon>
    </lineage>
</organism>
<comment type="caution">
    <text evidence="1">The sequence shown here is derived from an EMBL/GenBank/DDBJ whole genome shotgun (WGS) entry which is preliminary data.</text>
</comment>
<keyword evidence="2" id="KW-1185">Reference proteome</keyword>
<sequence length="281" mass="30929">MVREHIFSKLTCDLSAAYKNAIREQKLALEISAAKRESSFYLSKVDQSHALSSIEERIKKKQKVQQEPEATSDGPEAQFVTKTIRQCPQKKLVGPKEEESKPGLSKDLLGISFSVQNVSQGLHCIIFFCTLLASDDVYAVEFPKENSTIRAYIEKVPWVLEHIILLAHDPWNSNMQSISHISLNMPPYNSLTPTIHWASPVVSVSRSPLLPTPVSASNSWPIVGSLQPTWTWLAASPRPVSAPASSGSHWTRAMLTASFSATTTNSISPFSSGDNFSGMTS</sequence>